<dbReference type="EMBL" id="UIVT01000002">
    <property type="protein sequence ID" value="SVP91445.1"/>
    <property type="molecule type" value="Genomic_DNA"/>
</dbReference>
<dbReference type="GO" id="GO:0097525">
    <property type="term" value="C:spliceosomal snRNP complex"/>
    <property type="evidence" value="ECO:0007669"/>
    <property type="project" value="UniProtKB-ARBA"/>
</dbReference>
<dbReference type="InterPro" id="IPR052084">
    <property type="entry name" value="SF3B4_spliceosome_assoc"/>
</dbReference>
<dbReference type="InterPro" id="IPR034158">
    <property type="entry name" value="SF3B4_RRM1"/>
</dbReference>
<keyword evidence="5" id="KW-0539">Nucleus</keyword>
<evidence type="ECO:0000313" key="9">
    <source>
        <dbReference type="EMBL" id="SVP91775.1"/>
    </source>
</evidence>
<evidence type="ECO:0000256" key="1">
    <source>
        <dbReference type="ARBA" id="ARBA00004123"/>
    </source>
</evidence>
<feature type="domain" description="RRM" evidence="7">
    <location>
        <begin position="18"/>
        <end position="96"/>
    </location>
</feature>
<protein>
    <submittedName>
        <fullName evidence="9">Splicing factor 3b subunit 4, putative</fullName>
    </submittedName>
</protein>
<dbReference type="GO" id="GO:0003723">
    <property type="term" value="F:RNA binding"/>
    <property type="evidence" value="ECO:0007669"/>
    <property type="project" value="UniProtKB-UniRule"/>
</dbReference>
<evidence type="ECO:0000256" key="6">
    <source>
        <dbReference type="PROSITE-ProRule" id="PRU00176"/>
    </source>
</evidence>
<dbReference type="PANTHER" id="PTHR48030">
    <property type="entry name" value="SPLICING FACTOR 3B SUBUNIT 4"/>
    <property type="match status" value="1"/>
</dbReference>
<organism evidence="9">
    <name type="scientific">Theileria annulata</name>
    <dbReference type="NCBI Taxonomy" id="5874"/>
    <lineage>
        <taxon>Eukaryota</taxon>
        <taxon>Sar</taxon>
        <taxon>Alveolata</taxon>
        <taxon>Apicomplexa</taxon>
        <taxon>Aconoidasida</taxon>
        <taxon>Piroplasmida</taxon>
        <taxon>Theileriidae</taxon>
        <taxon>Theileria</taxon>
    </lineage>
</organism>
<sequence length="290" mass="32560">MASRVLDILSLYNRNQEATLYIGNLDLQADEELLWEFFMQAGRVKSINIPRDKVTGQHQGFGFVEYETETDADYALKILNFVKLYHKPLKLNKASKDKEIREVGAKLFVGNLDDEVDERLLHDTFSAFGRVLSAKLVRSETSGKTYAIVSFDDFEASDAALRTMNGQFLCNKPIHVSYAYKEDTKGERHGGAAERLIASKRPKDYSKHMAAAQSHMPIANTFVPPQMPMYPVMNAPGVIMPAMQQNMVNPPLLPQPNMGALPVGMPPLPMQNQVPVIPQTMPQPQMFNMN</sequence>
<evidence type="ECO:0000256" key="4">
    <source>
        <dbReference type="ARBA" id="ARBA00022884"/>
    </source>
</evidence>
<gene>
    <name evidence="8" type="ORF">TAT_000179500</name>
    <name evidence="9" type="ORF">TAV_000179700</name>
</gene>
<reference evidence="9" key="1">
    <citation type="submission" date="2018-07" db="EMBL/GenBank/DDBJ databases">
        <authorList>
            <person name="Quirk P.G."/>
            <person name="Krulwich T.A."/>
        </authorList>
    </citation>
    <scope>NUCLEOTIDE SEQUENCE</scope>
    <source>
        <strain evidence="9">Anand</strain>
    </source>
</reference>
<keyword evidence="4 6" id="KW-0694">RNA-binding</keyword>
<evidence type="ECO:0000256" key="2">
    <source>
        <dbReference type="ARBA" id="ARBA00008363"/>
    </source>
</evidence>
<evidence type="ECO:0000313" key="8">
    <source>
        <dbReference type="EMBL" id="SVP91445.1"/>
    </source>
</evidence>
<dbReference type="InterPro" id="IPR000504">
    <property type="entry name" value="RRM_dom"/>
</dbReference>
<dbReference type="PROSITE" id="PS50102">
    <property type="entry name" value="RRM"/>
    <property type="match status" value="2"/>
</dbReference>
<name>A0A3B0MPW1_THEAN</name>
<dbReference type="AlphaFoldDB" id="A0A3B0MPW1"/>
<dbReference type="GO" id="GO:0071011">
    <property type="term" value="C:precatalytic spliceosome"/>
    <property type="evidence" value="ECO:0007669"/>
    <property type="project" value="TreeGrafter"/>
</dbReference>
<proteinExistence type="inferred from homology"/>
<dbReference type="GO" id="GO:0048026">
    <property type="term" value="P:positive regulation of mRNA splicing, via spliceosome"/>
    <property type="evidence" value="ECO:0007669"/>
    <property type="project" value="TreeGrafter"/>
</dbReference>
<dbReference type="InterPro" id="IPR012677">
    <property type="entry name" value="Nucleotide-bd_a/b_plait_sf"/>
</dbReference>
<dbReference type="CDD" id="cd12334">
    <property type="entry name" value="RRM1_SF3B4"/>
    <property type="match status" value="1"/>
</dbReference>
<dbReference type="FunFam" id="3.30.70.330:FF:000505">
    <property type="entry name" value="Splicing factor 3B subunit 4"/>
    <property type="match status" value="1"/>
</dbReference>
<dbReference type="Pfam" id="PF00076">
    <property type="entry name" value="RRM_1"/>
    <property type="match status" value="2"/>
</dbReference>
<evidence type="ECO:0000256" key="5">
    <source>
        <dbReference type="ARBA" id="ARBA00023242"/>
    </source>
</evidence>
<keyword evidence="3" id="KW-0677">Repeat</keyword>
<evidence type="ECO:0000256" key="3">
    <source>
        <dbReference type="ARBA" id="ARBA00022737"/>
    </source>
</evidence>
<dbReference type="Gene3D" id="3.30.70.330">
    <property type="match status" value="2"/>
</dbReference>
<dbReference type="SUPFAM" id="SSF54928">
    <property type="entry name" value="RNA-binding domain, RBD"/>
    <property type="match status" value="1"/>
</dbReference>
<dbReference type="GO" id="GO:0000398">
    <property type="term" value="P:mRNA splicing, via spliceosome"/>
    <property type="evidence" value="ECO:0007669"/>
    <property type="project" value="UniProtKB-ARBA"/>
</dbReference>
<dbReference type="VEuPathDB" id="PiroplasmaDB:TA12835"/>
<dbReference type="SMART" id="SM00360">
    <property type="entry name" value="RRM"/>
    <property type="match status" value="2"/>
</dbReference>
<evidence type="ECO:0000259" key="7">
    <source>
        <dbReference type="PROSITE" id="PS50102"/>
    </source>
</evidence>
<feature type="domain" description="RRM" evidence="7">
    <location>
        <begin position="105"/>
        <end position="181"/>
    </location>
</feature>
<dbReference type="PANTHER" id="PTHR48030:SF3">
    <property type="entry name" value="SPLICING FACTOR 3B SUBUNIT 4"/>
    <property type="match status" value="1"/>
</dbReference>
<dbReference type="GO" id="GO:0005730">
    <property type="term" value="C:nucleolus"/>
    <property type="evidence" value="ECO:0007669"/>
    <property type="project" value="TreeGrafter"/>
</dbReference>
<dbReference type="FunFam" id="3.30.70.330:FF:000895">
    <property type="entry name" value="Hsh49p"/>
    <property type="match status" value="1"/>
</dbReference>
<comment type="subcellular location">
    <subcellularLocation>
        <location evidence="1">Nucleus</location>
    </subcellularLocation>
</comment>
<accession>A0A3B0MPW1</accession>
<comment type="similarity">
    <text evidence="2">Belongs to the SF3B4 family.</text>
</comment>
<dbReference type="InterPro" id="IPR035979">
    <property type="entry name" value="RBD_domain_sf"/>
</dbReference>
<dbReference type="EMBL" id="UIVS01000002">
    <property type="protein sequence ID" value="SVP91775.1"/>
    <property type="molecule type" value="Genomic_DNA"/>
</dbReference>